<reference evidence="3" key="1">
    <citation type="submission" date="2023-04" db="EMBL/GenBank/DDBJ databases">
        <title>Phytophthora fragariaefolia NBRC 109709.</title>
        <authorList>
            <person name="Ichikawa N."/>
            <person name="Sato H."/>
            <person name="Tonouchi N."/>
        </authorList>
    </citation>
    <scope>NUCLEOTIDE SEQUENCE</scope>
    <source>
        <strain evidence="3">NBRC 109709</strain>
    </source>
</reference>
<keyword evidence="4" id="KW-1185">Reference proteome</keyword>
<gene>
    <name evidence="3" type="ORF">Pfra01_000217200</name>
</gene>
<proteinExistence type="predicted"/>
<feature type="domain" description="Ty3 transposon capsid-like protein" evidence="2">
    <location>
        <begin position="101"/>
        <end position="219"/>
    </location>
</feature>
<feature type="compositionally biased region" description="Basic and acidic residues" evidence="1">
    <location>
        <begin position="222"/>
        <end position="238"/>
    </location>
</feature>
<dbReference type="AlphaFoldDB" id="A0A9W6WW02"/>
<name>A0A9W6WW02_9STRA</name>
<dbReference type="OrthoDB" id="120239at2759"/>
<feature type="region of interest" description="Disordered" evidence="1">
    <location>
        <begin position="220"/>
        <end position="261"/>
    </location>
</feature>
<organism evidence="3 4">
    <name type="scientific">Phytophthora fragariaefolia</name>
    <dbReference type="NCBI Taxonomy" id="1490495"/>
    <lineage>
        <taxon>Eukaryota</taxon>
        <taxon>Sar</taxon>
        <taxon>Stramenopiles</taxon>
        <taxon>Oomycota</taxon>
        <taxon>Peronosporomycetes</taxon>
        <taxon>Peronosporales</taxon>
        <taxon>Peronosporaceae</taxon>
        <taxon>Phytophthora</taxon>
    </lineage>
</organism>
<dbReference type="InterPro" id="IPR045358">
    <property type="entry name" value="Ty3_capsid"/>
</dbReference>
<dbReference type="Pfam" id="PF19259">
    <property type="entry name" value="Ty3_capsid"/>
    <property type="match status" value="1"/>
</dbReference>
<protein>
    <submittedName>
        <fullName evidence="3">Unnamed protein product</fullName>
    </submittedName>
</protein>
<evidence type="ECO:0000256" key="1">
    <source>
        <dbReference type="SAM" id="MobiDB-lite"/>
    </source>
</evidence>
<evidence type="ECO:0000313" key="4">
    <source>
        <dbReference type="Proteomes" id="UP001165121"/>
    </source>
</evidence>
<accession>A0A9W6WW02</accession>
<dbReference type="EMBL" id="BSXT01000172">
    <property type="protein sequence ID" value="GMF19773.1"/>
    <property type="molecule type" value="Genomic_DNA"/>
</dbReference>
<feature type="region of interest" description="Disordered" evidence="1">
    <location>
        <begin position="1"/>
        <end position="27"/>
    </location>
</feature>
<feature type="compositionally biased region" description="Basic and acidic residues" evidence="1">
    <location>
        <begin position="8"/>
        <end position="24"/>
    </location>
</feature>
<sequence length="290" mass="32837">MTMAPTTRKNDHDAPTADGERQAELEGQLAQLRTEIVALQATNQAPRPPPTESKPRVPSGLPKFNEKRDEDVRQWLFQVETLCRINDHDTTDSNATMPAIAGTSMEEPASGCFLFWASWTPAEEQTWGRFTHDALAHFEASNYQAVLRQKLRQLRQIGNIEEYNGMYSSLIFRVENMSEVDQVSYYCDGLKRATQAYVKLQNATTLRETMDQASKYEMSHFGVEHRPDREKPEREQRLRGPLRSNVSQHKKPFSRQSYKPGHYTPAEQIKGGLCVTTATSLDISSAIAAS</sequence>
<comment type="caution">
    <text evidence="3">The sequence shown here is derived from an EMBL/GenBank/DDBJ whole genome shotgun (WGS) entry which is preliminary data.</text>
</comment>
<evidence type="ECO:0000259" key="2">
    <source>
        <dbReference type="Pfam" id="PF19259"/>
    </source>
</evidence>
<dbReference type="Proteomes" id="UP001165121">
    <property type="component" value="Unassembled WGS sequence"/>
</dbReference>
<feature type="region of interest" description="Disordered" evidence="1">
    <location>
        <begin position="39"/>
        <end position="65"/>
    </location>
</feature>
<evidence type="ECO:0000313" key="3">
    <source>
        <dbReference type="EMBL" id="GMF19773.1"/>
    </source>
</evidence>